<comment type="caution">
    <text evidence="1">The sequence shown here is derived from an EMBL/GenBank/DDBJ whole genome shotgun (WGS) entry which is preliminary data.</text>
</comment>
<dbReference type="AlphaFoldDB" id="A0AAV0BHK2"/>
<evidence type="ECO:0008006" key="3">
    <source>
        <dbReference type="Google" id="ProtNLM"/>
    </source>
</evidence>
<proteinExistence type="predicted"/>
<keyword evidence="2" id="KW-1185">Reference proteome</keyword>
<sequence length="89" mass="10462">MDLLRWARLGALPLGLTFWACTIRVEIPRNFWIPLACCAWRTGHEEFLRYILQPLQRLVEKIYNPPKIGEISTEDLFREHLPGSLKNTK</sequence>
<gene>
    <name evidence="1" type="ORF">PPACK8108_LOCUS19494</name>
</gene>
<organism evidence="1 2">
    <name type="scientific">Phakopsora pachyrhizi</name>
    <name type="common">Asian soybean rust disease fungus</name>
    <dbReference type="NCBI Taxonomy" id="170000"/>
    <lineage>
        <taxon>Eukaryota</taxon>
        <taxon>Fungi</taxon>
        <taxon>Dikarya</taxon>
        <taxon>Basidiomycota</taxon>
        <taxon>Pucciniomycotina</taxon>
        <taxon>Pucciniomycetes</taxon>
        <taxon>Pucciniales</taxon>
        <taxon>Phakopsoraceae</taxon>
        <taxon>Phakopsora</taxon>
    </lineage>
</organism>
<evidence type="ECO:0000313" key="1">
    <source>
        <dbReference type="EMBL" id="CAH7685025.1"/>
    </source>
</evidence>
<accession>A0AAV0BHK2</accession>
<evidence type="ECO:0000313" key="2">
    <source>
        <dbReference type="Proteomes" id="UP001153365"/>
    </source>
</evidence>
<dbReference type="Proteomes" id="UP001153365">
    <property type="component" value="Unassembled WGS sequence"/>
</dbReference>
<dbReference type="EMBL" id="CALTRL010005704">
    <property type="protein sequence ID" value="CAH7685025.1"/>
    <property type="molecule type" value="Genomic_DNA"/>
</dbReference>
<protein>
    <recommendedName>
        <fullName evidence="3">Secreted protein</fullName>
    </recommendedName>
</protein>
<reference evidence="1" key="1">
    <citation type="submission" date="2022-06" db="EMBL/GenBank/DDBJ databases">
        <authorList>
            <consortium name="SYNGENTA / RWTH Aachen University"/>
        </authorList>
    </citation>
    <scope>NUCLEOTIDE SEQUENCE</scope>
</reference>
<name>A0AAV0BHK2_PHAPC</name>